<dbReference type="Proteomes" id="UP001549320">
    <property type="component" value="Unassembled WGS sequence"/>
</dbReference>
<evidence type="ECO:0000259" key="5">
    <source>
        <dbReference type="PROSITE" id="PS01124"/>
    </source>
</evidence>
<gene>
    <name evidence="6" type="ORF">ABIE13_004990</name>
</gene>
<dbReference type="SUPFAM" id="SSF51215">
    <property type="entry name" value="Regulatory protein AraC"/>
    <property type="match status" value="1"/>
</dbReference>
<feature type="domain" description="HTH araC/xylS-type" evidence="5">
    <location>
        <begin position="201"/>
        <end position="299"/>
    </location>
</feature>
<comment type="caution">
    <text evidence="6">The sequence shown here is derived from an EMBL/GenBank/DDBJ whole genome shotgun (WGS) entry which is preliminary data.</text>
</comment>
<evidence type="ECO:0000256" key="4">
    <source>
        <dbReference type="ARBA" id="ARBA00023163"/>
    </source>
</evidence>
<dbReference type="InterPro" id="IPR020449">
    <property type="entry name" value="Tscrpt_reg_AraC-type_HTH"/>
</dbReference>
<dbReference type="Pfam" id="PF02311">
    <property type="entry name" value="AraC_binding"/>
    <property type="match status" value="1"/>
</dbReference>
<keyword evidence="3" id="KW-0010">Activator</keyword>
<dbReference type="Pfam" id="PF12833">
    <property type="entry name" value="HTH_18"/>
    <property type="match status" value="1"/>
</dbReference>
<dbReference type="SMART" id="SM00342">
    <property type="entry name" value="HTH_ARAC"/>
    <property type="match status" value="1"/>
</dbReference>
<dbReference type="InterPro" id="IPR003313">
    <property type="entry name" value="AraC-bd"/>
</dbReference>
<keyword evidence="1" id="KW-0805">Transcription regulation</keyword>
<reference evidence="6 7" key="1">
    <citation type="submission" date="2024-06" db="EMBL/GenBank/DDBJ databases">
        <title>Sorghum-associated microbial communities from plants grown in Nebraska, USA.</title>
        <authorList>
            <person name="Schachtman D."/>
        </authorList>
    </citation>
    <scope>NUCLEOTIDE SEQUENCE [LARGE SCALE GENOMIC DNA]</scope>
    <source>
        <strain evidence="6 7">2709</strain>
    </source>
</reference>
<name>A0ABV2QH12_9BURK</name>
<dbReference type="InterPro" id="IPR037923">
    <property type="entry name" value="HTH-like"/>
</dbReference>
<dbReference type="PROSITE" id="PS00041">
    <property type="entry name" value="HTH_ARAC_FAMILY_1"/>
    <property type="match status" value="1"/>
</dbReference>
<evidence type="ECO:0000256" key="1">
    <source>
        <dbReference type="ARBA" id="ARBA00023015"/>
    </source>
</evidence>
<dbReference type="EMBL" id="JBEPSH010000012">
    <property type="protein sequence ID" value="MET4579853.1"/>
    <property type="molecule type" value="Genomic_DNA"/>
</dbReference>
<evidence type="ECO:0000256" key="3">
    <source>
        <dbReference type="ARBA" id="ARBA00023159"/>
    </source>
</evidence>
<dbReference type="InterPro" id="IPR009057">
    <property type="entry name" value="Homeodomain-like_sf"/>
</dbReference>
<dbReference type="PROSITE" id="PS01124">
    <property type="entry name" value="HTH_ARAC_FAMILY_2"/>
    <property type="match status" value="1"/>
</dbReference>
<keyword evidence="2" id="KW-0238">DNA-binding</keyword>
<proteinExistence type="predicted"/>
<evidence type="ECO:0000313" key="7">
    <source>
        <dbReference type="Proteomes" id="UP001549320"/>
    </source>
</evidence>
<keyword evidence="7" id="KW-1185">Reference proteome</keyword>
<evidence type="ECO:0000256" key="2">
    <source>
        <dbReference type="ARBA" id="ARBA00023125"/>
    </source>
</evidence>
<sequence length="307" mass="34694">MGKLKTPATRTNRSDDFLPAGAFLIRGSSSCEMPQPPLHRHDYFQIHVNLAGSTQQTLGATTLPIRPGTLSFILPMRMHRIDHVDNGDFFLINYRLGFLRPESSLNLLELEDLPIGDMPELAPFMYQEHMDFVLEGTELHEASQLCERMLKEQQQGAFYATEFIRADLTRLIGLVCRRWDAALQRLATQNLLTGSRRASLARVSRYIRAHLADPITLSDAAAAAFLSPNYLAHLLKRETGNTFVEIVTARRMDLACSLLANTDRPIAEIAARVGFEDEAYFSRRFRQLRGLSPSLFRQQHATPVRIA</sequence>
<dbReference type="PANTHER" id="PTHR43280">
    <property type="entry name" value="ARAC-FAMILY TRANSCRIPTIONAL REGULATOR"/>
    <property type="match status" value="1"/>
</dbReference>
<dbReference type="PRINTS" id="PR00032">
    <property type="entry name" value="HTHARAC"/>
</dbReference>
<keyword evidence="4" id="KW-0804">Transcription</keyword>
<dbReference type="InterPro" id="IPR018060">
    <property type="entry name" value="HTH_AraC"/>
</dbReference>
<accession>A0ABV2QH12</accession>
<organism evidence="6 7">
    <name type="scientific">Ottowia thiooxydans</name>
    <dbReference type="NCBI Taxonomy" id="219182"/>
    <lineage>
        <taxon>Bacteria</taxon>
        <taxon>Pseudomonadati</taxon>
        <taxon>Pseudomonadota</taxon>
        <taxon>Betaproteobacteria</taxon>
        <taxon>Burkholderiales</taxon>
        <taxon>Comamonadaceae</taxon>
        <taxon>Ottowia</taxon>
    </lineage>
</organism>
<dbReference type="SUPFAM" id="SSF46689">
    <property type="entry name" value="Homeodomain-like"/>
    <property type="match status" value="2"/>
</dbReference>
<dbReference type="InterPro" id="IPR018062">
    <property type="entry name" value="HTH_AraC-typ_CS"/>
</dbReference>
<protein>
    <submittedName>
        <fullName evidence="6">AraC-like DNA-binding protein</fullName>
    </submittedName>
</protein>
<dbReference type="PANTHER" id="PTHR43280:SF2">
    <property type="entry name" value="HTH-TYPE TRANSCRIPTIONAL REGULATOR EXSA"/>
    <property type="match status" value="1"/>
</dbReference>
<dbReference type="Gene3D" id="1.10.10.60">
    <property type="entry name" value="Homeodomain-like"/>
    <property type="match status" value="2"/>
</dbReference>
<evidence type="ECO:0000313" key="6">
    <source>
        <dbReference type="EMBL" id="MET4579853.1"/>
    </source>
</evidence>